<comment type="cofactor">
    <cofactor evidence="1">
        <name>Mn(2+)</name>
        <dbReference type="ChEBI" id="CHEBI:29035"/>
    </cofactor>
</comment>
<evidence type="ECO:0000313" key="10">
    <source>
        <dbReference type="Proteomes" id="UP000095284"/>
    </source>
</evidence>
<dbReference type="PANTHER" id="PTHR12318:SF0">
    <property type="entry name" value="ACYL-COENZYME A DIPHOSPHATASE NUDT19"/>
    <property type="match status" value="1"/>
</dbReference>
<proteinExistence type="inferred from homology"/>
<organism evidence="10 12">
    <name type="scientific">Bursaphelenchus xylophilus</name>
    <name type="common">Pinewood nematode worm</name>
    <name type="synonym">Aphelenchoides xylophilus</name>
    <dbReference type="NCBI Taxonomy" id="6326"/>
    <lineage>
        <taxon>Eukaryota</taxon>
        <taxon>Metazoa</taxon>
        <taxon>Ecdysozoa</taxon>
        <taxon>Nematoda</taxon>
        <taxon>Chromadorea</taxon>
        <taxon>Rhabditida</taxon>
        <taxon>Tylenchina</taxon>
        <taxon>Tylenchomorpha</taxon>
        <taxon>Aphelenchoidea</taxon>
        <taxon>Aphelenchoididae</taxon>
        <taxon>Bursaphelenchus</taxon>
    </lineage>
</organism>
<evidence type="ECO:0000313" key="12">
    <source>
        <dbReference type="WBParaSite" id="BXY_1701700.1"/>
    </source>
</evidence>
<dbReference type="CDD" id="cd18870">
    <property type="entry name" value="NUDIX_AcylCoAdiphos_Nudt19"/>
    <property type="match status" value="1"/>
</dbReference>
<reference evidence="12" key="1">
    <citation type="submission" date="2016-11" db="UniProtKB">
        <authorList>
            <consortium name="WormBaseParasite"/>
        </authorList>
    </citation>
    <scope>IDENTIFICATION</scope>
</reference>
<dbReference type="OrthoDB" id="1695362at2759"/>
<dbReference type="WBParaSite" id="BXY_1701700.1">
    <property type="protein sequence ID" value="BXY_1701700.1"/>
    <property type="gene ID" value="BXY_1701700"/>
</dbReference>
<dbReference type="GO" id="GO:0005739">
    <property type="term" value="C:mitochondrion"/>
    <property type="evidence" value="ECO:0007669"/>
    <property type="project" value="TreeGrafter"/>
</dbReference>
<keyword evidence="5" id="KW-0378">Hydrolase</keyword>
<evidence type="ECO:0000256" key="5">
    <source>
        <dbReference type="ARBA" id="ARBA00022801"/>
    </source>
</evidence>
<evidence type="ECO:0000259" key="8">
    <source>
        <dbReference type="PROSITE" id="PS51462"/>
    </source>
</evidence>
<evidence type="ECO:0000256" key="2">
    <source>
        <dbReference type="ARBA" id="ARBA00001946"/>
    </source>
</evidence>
<dbReference type="Gene3D" id="3.90.79.10">
    <property type="entry name" value="Nucleoside Triphosphate Pyrophosphohydrolase"/>
    <property type="match status" value="1"/>
</dbReference>
<protein>
    <submittedName>
        <fullName evidence="9">(pine wood nematode) hypothetical protein</fullName>
    </submittedName>
    <submittedName>
        <fullName evidence="12">Nudix hydrolase domain-containing protein</fullName>
    </submittedName>
</protein>
<dbReference type="GO" id="GO:0016818">
    <property type="term" value="F:hydrolase activity, acting on acid anhydrides, in phosphorus-containing anhydrides"/>
    <property type="evidence" value="ECO:0007669"/>
    <property type="project" value="InterPro"/>
</dbReference>
<evidence type="ECO:0000313" key="9">
    <source>
        <dbReference type="EMBL" id="CAD5217580.1"/>
    </source>
</evidence>
<evidence type="ECO:0000256" key="1">
    <source>
        <dbReference type="ARBA" id="ARBA00001936"/>
    </source>
</evidence>
<evidence type="ECO:0000313" key="11">
    <source>
        <dbReference type="Proteomes" id="UP000659654"/>
    </source>
</evidence>
<dbReference type="GO" id="GO:0046872">
    <property type="term" value="F:metal ion binding"/>
    <property type="evidence" value="ECO:0007669"/>
    <property type="project" value="UniProtKB-KW"/>
</dbReference>
<evidence type="ECO:0000256" key="7">
    <source>
        <dbReference type="ARBA" id="ARBA00023211"/>
    </source>
</evidence>
<evidence type="ECO:0000256" key="4">
    <source>
        <dbReference type="ARBA" id="ARBA00022723"/>
    </source>
</evidence>
<dbReference type="PANTHER" id="PTHR12318">
    <property type="entry name" value="TESTOSTERONE-REGULATED PROTEIN RP2"/>
    <property type="match status" value="1"/>
</dbReference>
<dbReference type="Proteomes" id="UP000095284">
    <property type="component" value="Unplaced"/>
</dbReference>
<name>A0A1I7SVE1_BURXY</name>
<evidence type="ECO:0000256" key="6">
    <source>
        <dbReference type="ARBA" id="ARBA00022842"/>
    </source>
</evidence>
<dbReference type="PROSITE" id="PS51462">
    <property type="entry name" value="NUDIX"/>
    <property type="match status" value="1"/>
</dbReference>
<reference evidence="9" key="2">
    <citation type="submission" date="2020-09" db="EMBL/GenBank/DDBJ databases">
        <authorList>
            <person name="Kikuchi T."/>
        </authorList>
    </citation>
    <scope>NUCLEOTIDE SEQUENCE</scope>
    <source>
        <strain evidence="9">Ka4C1</strain>
    </source>
</reference>
<comment type="cofactor">
    <cofactor evidence="2">
        <name>Mg(2+)</name>
        <dbReference type="ChEBI" id="CHEBI:18420"/>
    </cofactor>
</comment>
<dbReference type="eggNOG" id="KOG3904">
    <property type="taxonomic scope" value="Eukaryota"/>
</dbReference>
<keyword evidence="11" id="KW-1185">Reference proteome</keyword>
<comment type="similarity">
    <text evidence="3">Belongs to the Nudix hydrolase family.</text>
</comment>
<dbReference type="Proteomes" id="UP000582659">
    <property type="component" value="Unassembled WGS sequence"/>
</dbReference>
<dbReference type="InterPro" id="IPR015797">
    <property type="entry name" value="NUDIX_hydrolase-like_dom_sf"/>
</dbReference>
<dbReference type="InterPro" id="IPR039121">
    <property type="entry name" value="NUDT19"/>
</dbReference>
<dbReference type="SUPFAM" id="SSF55811">
    <property type="entry name" value="Nudix"/>
    <property type="match status" value="1"/>
</dbReference>
<dbReference type="Pfam" id="PF00293">
    <property type="entry name" value="NUDIX"/>
    <property type="match status" value="1"/>
</dbReference>
<gene>
    <name evidence="9" type="ORF">BXYJ_LOCUS5106</name>
</gene>
<keyword evidence="4" id="KW-0479">Metal-binding</keyword>
<keyword evidence="7" id="KW-0464">Manganese</keyword>
<feature type="domain" description="Nudix hydrolase" evidence="8">
    <location>
        <begin position="5"/>
        <end position="204"/>
    </location>
</feature>
<keyword evidence="6" id="KW-0460">Magnesium</keyword>
<dbReference type="AlphaFoldDB" id="A0A1I7SVE1"/>
<dbReference type="SMR" id="A0A1I7SVE1"/>
<sequence>MSTVNWKRSASVVLINQSLRHILMMKRGPTAKFMPNSMVFPGGILEDPYDLKFDKNLTNFCPAKDANISVEEDLGFRICALRELFEEAGILLRENEVVTNKDDSKLVEWRTKVRENPKLFEQMFSPRNLADVGILKPFSRWLTPNSFPRRFDAMFYTIQLSRFDEKVVHCEREMTESMWISPEEALRKSVVEKTISLPPPQFHMLSKLSQRDITVPFANTVYPPRVCEQMIQASDDPNLQATLLIDDVDRITENSDFVKLRFMTTKEIFEPRGGKVNRIVYYLKPLPFTGSVLMEKGLNR</sequence>
<dbReference type="Proteomes" id="UP000659654">
    <property type="component" value="Unassembled WGS sequence"/>
</dbReference>
<dbReference type="InterPro" id="IPR000086">
    <property type="entry name" value="NUDIX_hydrolase_dom"/>
</dbReference>
<accession>A0A1I7SVE1</accession>
<evidence type="ECO:0000256" key="3">
    <source>
        <dbReference type="ARBA" id="ARBA00005582"/>
    </source>
</evidence>
<dbReference type="EMBL" id="CAJFCV020000002">
    <property type="protein sequence ID" value="CAG9101310.1"/>
    <property type="molecule type" value="Genomic_DNA"/>
</dbReference>
<dbReference type="EMBL" id="CAJFDI010000002">
    <property type="protein sequence ID" value="CAD5217580.1"/>
    <property type="molecule type" value="Genomic_DNA"/>
</dbReference>